<organism evidence="1 2">
    <name type="scientific">Anthostomella pinea</name>
    <dbReference type="NCBI Taxonomy" id="933095"/>
    <lineage>
        <taxon>Eukaryota</taxon>
        <taxon>Fungi</taxon>
        <taxon>Dikarya</taxon>
        <taxon>Ascomycota</taxon>
        <taxon>Pezizomycotina</taxon>
        <taxon>Sordariomycetes</taxon>
        <taxon>Xylariomycetidae</taxon>
        <taxon>Xylariales</taxon>
        <taxon>Xylariaceae</taxon>
        <taxon>Anthostomella</taxon>
    </lineage>
</organism>
<dbReference type="AlphaFoldDB" id="A0AAI8W002"/>
<evidence type="ECO:0000313" key="2">
    <source>
        <dbReference type="Proteomes" id="UP001295740"/>
    </source>
</evidence>
<keyword evidence="2" id="KW-1185">Reference proteome</keyword>
<accession>A0AAI8W002</accession>
<name>A0AAI8W002_9PEZI</name>
<reference evidence="1" key="1">
    <citation type="submission" date="2023-10" db="EMBL/GenBank/DDBJ databases">
        <authorList>
            <person name="Hackl T."/>
        </authorList>
    </citation>
    <scope>NUCLEOTIDE SEQUENCE</scope>
</reference>
<comment type="caution">
    <text evidence="1">The sequence shown here is derived from an EMBL/GenBank/DDBJ whole genome shotgun (WGS) entry which is preliminary data.</text>
</comment>
<evidence type="ECO:0000313" key="1">
    <source>
        <dbReference type="EMBL" id="CAJ2514214.1"/>
    </source>
</evidence>
<dbReference type="Proteomes" id="UP001295740">
    <property type="component" value="Unassembled WGS sequence"/>
</dbReference>
<proteinExistence type="predicted"/>
<protein>
    <submittedName>
        <fullName evidence="1">Uu.00g023330.m01.CDS01</fullName>
    </submittedName>
</protein>
<dbReference type="EMBL" id="CAUWAG010000020">
    <property type="protein sequence ID" value="CAJ2514214.1"/>
    <property type="molecule type" value="Genomic_DNA"/>
</dbReference>
<gene>
    <name evidence="1" type="ORF">KHLLAP_LOCUS14682</name>
</gene>
<sequence>MVWDILNRDYFRIERKQARAIAFLVEPEYKGMVLVFRHDDACLDFDDLFTQIRKLALLDSSSSKFPEIIFDLGSTFDFRDYVFKYIDRRYGRSFALLCVHCSRCTAPTIELWPEELEKCARLVVPTTPKPKSVLDLLMAGIYHTLFKCGSLHKRNSRIARAILEVKKSARKHDVPFLMLLVNTTPGLIYGEGGDLKAMKKWVELMGTVQHGVYRCVVPPEAIELKEARPLTLHGERVIEVDSMTRWPEEVSLNGGTQEGLSARRDIT</sequence>